<evidence type="ECO:0000313" key="3">
    <source>
        <dbReference type="EMBL" id="MBD3665391.1"/>
    </source>
</evidence>
<dbReference type="InterPro" id="IPR002656">
    <property type="entry name" value="Acyl_transf_3_dom"/>
</dbReference>
<dbReference type="GO" id="GO:0016020">
    <property type="term" value="C:membrane"/>
    <property type="evidence" value="ECO:0007669"/>
    <property type="project" value="TreeGrafter"/>
</dbReference>
<keyword evidence="1" id="KW-0472">Membrane</keyword>
<feature type="transmembrane region" description="Helical" evidence="1">
    <location>
        <begin position="81"/>
        <end position="99"/>
    </location>
</feature>
<dbReference type="Pfam" id="PF01757">
    <property type="entry name" value="Acyl_transf_3"/>
    <property type="match status" value="1"/>
</dbReference>
<accession>A0A927D6P1</accession>
<evidence type="ECO:0000259" key="2">
    <source>
        <dbReference type="Pfam" id="PF01757"/>
    </source>
</evidence>
<dbReference type="EMBL" id="JACTAG010000002">
    <property type="protein sequence ID" value="MBD3665391.1"/>
    <property type="molecule type" value="Genomic_DNA"/>
</dbReference>
<dbReference type="InterPro" id="IPR050879">
    <property type="entry name" value="Acyltransferase_3"/>
</dbReference>
<feature type="transmembrane region" description="Helical" evidence="1">
    <location>
        <begin position="301"/>
        <end position="321"/>
    </location>
</feature>
<keyword evidence="3" id="KW-0808">Transferase</keyword>
<sequence>MNGQRLPGLQMLRALAAIMVLTGHVLAEAEHYFALSLPGDAVPWTRGVDIFFVISGFVITLSVARHIGHPLVFLRRRLLRVLPLYYLFTTLMLLTLLALPDAVKDTVLDPANVLSSYGFLPYAREDGRVAPILSLGWTLNYEVFFYAAVALCMCSGRPLRAVAILLVALVSAGAVFKPEHTALTFWTNPLVLEFLFGIALARLWQSGGPRPDIVWCGLCLTVGSVLMIVLDSMPMPRVLAAGLPAMLMVAGATLFWPPIRVPDLRLGDASYALYLSHRFALRAATLVLLPLLPATGVGAEIYLVLALLFSLVTGMVVHHWIERPMMRGFRPRQHRRLA</sequence>
<feature type="transmembrane region" description="Helical" evidence="1">
    <location>
        <begin position="159"/>
        <end position="176"/>
    </location>
</feature>
<dbReference type="GO" id="GO:0016747">
    <property type="term" value="F:acyltransferase activity, transferring groups other than amino-acyl groups"/>
    <property type="evidence" value="ECO:0007669"/>
    <property type="project" value="InterPro"/>
</dbReference>
<dbReference type="AlphaFoldDB" id="A0A927D6P1"/>
<feature type="transmembrane region" description="Helical" evidence="1">
    <location>
        <begin position="129"/>
        <end position="152"/>
    </location>
</feature>
<comment type="caution">
    <text evidence="3">The sequence shown here is derived from an EMBL/GenBank/DDBJ whole genome shotgun (WGS) entry which is preliminary data.</text>
</comment>
<protein>
    <submittedName>
        <fullName evidence="3">Acyltransferase</fullName>
    </submittedName>
</protein>
<name>A0A927D6P1_9RHOB</name>
<feature type="domain" description="Acyltransferase 3" evidence="2">
    <location>
        <begin position="8"/>
        <end position="313"/>
    </location>
</feature>
<dbReference type="PANTHER" id="PTHR23028:SF131">
    <property type="entry name" value="BLR2367 PROTEIN"/>
    <property type="match status" value="1"/>
</dbReference>
<dbReference type="PANTHER" id="PTHR23028">
    <property type="entry name" value="ACETYLTRANSFERASE"/>
    <property type="match status" value="1"/>
</dbReference>
<gene>
    <name evidence="3" type="ORF">H9Q16_15750</name>
</gene>
<feature type="transmembrane region" description="Helical" evidence="1">
    <location>
        <begin position="213"/>
        <end position="233"/>
    </location>
</feature>
<feature type="transmembrane region" description="Helical" evidence="1">
    <location>
        <begin position="51"/>
        <end position="74"/>
    </location>
</feature>
<organism evidence="3 4">
    <name type="scientific">Sulfitobacter aestuariivivens</name>
    <dbReference type="NCBI Taxonomy" id="2766981"/>
    <lineage>
        <taxon>Bacteria</taxon>
        <taxon>Pseudomonadati</taxon>
        <taxon>Pseudomonadota</taxon>
        <taxon>Alphaproteobacteria</taxon>
        <taxon>Rhodobacterales</taxon>
        <taxon>Roseobacteraceae</taxon>
        <taxon>Sulfitobacter</taxon>
    </lineage>
</organism>
<dbReference type="GO" id="GO:0000271">
    <property type="term" value="P:polysaccharide biosynthetic process"/>
    <property type="evidence" value="ECO:0007669"/>
    <property type="project" value="TreeGrafter"/>
</dbReference>
<evidence type="ECO:0000313" key="4">
    <source>
        <dbReference type="Proteomes" id="UP000635142"/>
    </source>
</evidence>
<reference evidence="3" key="1">
    <citation type="submission" date="2020-08" db="EMBL/GenBank/DDBJ databases">
        <title>Sulfitobacter aestuariivivens sp. nov., isolated from a tidal flat.</title>
        <authorList>
            <person name="Park S."/>
            <person name="Yoon J.-H."/>
        </authorList>
    </citation>
    <scope>NUCLEOTIDE SEQUENCE</scope>
    <source>
        <strain evidence="3">TSTF-M16</strain>
    </source>
</reference>
<feature type="transmembrane region" description="Helical" evidence="1">
    <location>
        <begin position="239"/>
        <end position="259"/>
    </location>
</feature>
<dbReference type="Proteomes" id="UP000635142">
    <property type="component" value="Unassembled WGS sequence"/>
</dbReference>
<dbReference type="RefSeq" id="WP_191076370.1">
    <property type="nucleotide sequence ID" value="NZ_JACTAG010000002.1"/>
</dbReference>
<keyword evidence="4" id="KW-1185">Reference proteome</keyword>
<proteinExistence type="predicted"/>
<evidence type="ECO:0000256" key="1">
    <source>
        <dbReference type="SAM" id="Phobius"/>
    </source>
</evidence>
<keyword evidence="3" id="KW-0012">Acyltransferase</keyword>
<keyword evidence="1" id="KW-1133">Transmembrane helix</keyword>
<keyword evidence="1" id="KW-0812">Transmembrane</keyword>